<dbReference type="EMBL" id="CCND01000031">
    <property type="protein sequence ID" value="CDX61296.1"/>
    <property type="molecule type" value="Genomic_DNA"/>
</dbReference>
<dbReference type="Proteomes" id="UP000182888">
    <property type="component" value="Unassembled WGS sequence"/>
</dbReference>
<evidence type="ECO:0000259" key="2">
    <source>
        <dbReference type="PROSITE" id="PS51208"/>
    </source>
</evidence>
<dbReference type="SUPFAM" id="SSF103515">
    <property type="entry name" value="Autotransporter"/>
    <property type="match status" value="1"/>
</dbReference>
<gene>
    <name evidence="3" type="ORF">MPL1032_370012</name>
</gene>
<organism evidence="3 4">
    <name type="scientific">Mesorhizobium plurifarium</name>
    <dbReference type="NCBI Taxonomy" id="69974"/>
    <lineage>
        <taxon>Bacteria</taxon>
        <taxon>Pseudomonadati</taxon>
        <taxon>Pseudomonadota</taxon>
        <taxon>Alphaproteobacteria</taxon>
        <taxon>Hyphomicrobiales</taxon>
        <taxon>Phyllobacteriaceae</taxon>
        <taxon>Mesorhizobium</taxon>
    </lineage>
</organism>
<dbReference type="SMART" id="SM00869">
    <property type="entry name" value="Autotransporter"/>
    <property type="match status" value="1"/>
</dbReference>
<feature type="domain" description="Autotransporter" evidence="2">
    <location>
        <begin position="2432"/>
        <end position="2736"/>
    </location>
</feature>
<proteinExistence type="predicted"/>
<protein>
    <submittedName>
        <fullName evidence="3">Outer membrane autotransporter barrel domain protein</fullName>
    </submittedName>
</protein>
<name>A0A0K2W548_MESPL</name>
<evidence type="ECO:0000313" key="4">
    <source>
        <dbReference type="Proteomes" id="UP000182888"/>
    </source>
</evidence>
<reference evidence="4" key="1">
    <citation type="submission" date="2014-08" db="EMBL/GenBank/DDBJ databases">
        <authorList>
            <person name="Edwards T."/>
        </authorList>
    </citation>
    <scope>NUCLEOTIDE SEQUENCE [LARGE SCALE GENOMIC DNA]</scope>
</reference>
<accession>A0A0K2W548</accession>
<evidence type="ECO:0000256" key="1">
    <source>
        <dbReference type="SAM" id="MobiDB-lite"/>
    </source>
</evidence>
<evidence type="ECO:0000313" key="3">
    <source>
        <dbReference type="EMBL" id="CDX61296.1"/>
    </source>
</evidence>
<dbReference type="PROSITE" id="PS51208">
    <property type="entry name" value="AUTOTRANSPORTER"/>
    <property type="match status" value="1"/>
</dbReference>
<dbReference type="InterPro" id="IPR036709">
    <property type="entry name" value="Autotransporte_beta_dom_sf"/>
</dbReference>
<sequence length="2736" mass="255815">MSLFSNQRAQCALCIADHRSGARGTGAGDFNLSVGRAAVLAGRLGFLLGATALAGLSVHCGSAHAQVVINNDGAPGDDGANAFGDSDGENGDPGGNSTFTNNAPISTVGTAAFVGSAKGGDGGDGGTVIHATAIPPFVELEGGDGGDGGPGGVVDITNTAVLQTSGGSADGIIANASGGNGGDGGFAASLGLSDGGVGGRGGNGGTATVTTTSSSDITTTGDFSNGISAISDGGNGGDGGFAGAIGSGDGGDGGAGGYGGPASVDNAGTILTQGAFSKGILVRSAGGVGGDGAGGGGLIAGGGGNGGVPTIGGTADGKNSGNITTMGDYASGMVVQSVGGGGGDGGGAFGLFGGGGSGAAGNDGSTATGTNTGTIKTNGVGAIGMLVESIGGGGGDGGGAAGVVSIGGTGGGGGKGGTVNANVGGTITTGADGSGDGAHGVLAQSVGGGGGNGGFALSAGANIAVAIGGGGGTGGNGGAVNVNQAGAGAVVSTTGNSAIGILAQSVGGGGGNGGGSFAIGTIASVAIGGSGSAGGDGDVVTYNIANAKVTTNGSDSTGILAQSVGGGGGNGGFALSGAGVVAVGVGGQGAAGGAGKKVDVTSGGSVETFKERSAGIIAQSLGGGGGNGGFVVAGSFGATVGVGGSGSKGGDGGEVFFRSPDGGTQSITTHGADSAGLIVQSIGGGGGNGGFAGTFAAIATVGIGGGAGAAGAGVAVHTTYNGSVETFGERSAGIIVQSIGGGGGNGGGVIGLSAGITVGVGGNGAGGGGAGAVEYHSASTAITTHEVNSAGLVVQSIGGGGGNGGFSFNLAAGASVGVGGKGGAAGASNTVTVGIDDGTIHTMKDHSTGILAQSVGGGGGTGGGSIAGSLSLNVGIAGNGAGGGNGNTVDVTNGADITTDGIQSHGIQAQSIGGGGGSGGFSIAVGGPSLAVGGAAADGGSAMKVTVTNSGVIQTNEDLSVGILAQAIGGGGGDGGLAGAGGLFTAVGVGGKGGGGGNGAEVEVTNTANITTKGDLAHGIMAQSVGGGGGNGGNAGAVSVGAFVGVGVAVGGDGGAGRDAMKVTVDHTGDITVSGMGAKGIIAQAIGGGGGNGGKAVAGAFSAGLYASAAVAVTVGGSGGDGGSGGEVFVKANGKIVSLTDADGSGGIVAQSIGGGGGNGGRATSIAGAVSDEVTINVGVAIGGSGGNGGQGNKVTVESGLVGGGQIITHGFQAVGILAQSVGGGGGNGGDTFGGAGGYGNSVTINASVNIGGKGGGCIGNDPTKCNNAGDVHVTNAMTVSTDGDSSSAIVAQSIGGGGGNGGTSTGGSASLGGGDGVTVNANFAMGGSGGKGGYGNTVDVINSGNLTTTGAFSSGIMAQSIGGGGGIGGSSTAKSYNIGGTSQTSVSVNMGLAGSGGGAADAMKVTVNNTGIILTSGFGSTGIMAMSVGGGGGAAGAASASDETVGGDIGSGDEGSTSVSIGVALALPGGTAGNGGEVSVTNNNWIITDGAFSYGISASSIGGGGGVGGSASAGATAEYAIGGAIAGGGGSAGNGALVEVTNNSNGFIWTKRENSIGVFAQSIGGGGGSGGAGKSTGSDGGTVDVKFSMGGLGAGGGDGGEVHVTNSGIIETDMANSHGIMAQSIGGSGGVGGAAASTSADAKVSIAASLGGLGGDGGIGKFVHVINNASGQIVTNGDNSYGVFAQSIGGGGGAAGSGSTETGEAEDVAVNLSIGGIGGSGSRGGDVTVDNHGEITTYGYLSHGIFAQSVGGGGGASGAAASASTADMSIGGAVSLPAGDGANGGHVIVNNDGVITTNKDGAIGIFAQSIGGGGGYGGTVTADTAGDSSVALQIGGFGGSGGNGGKVEVDVSGKIETFGARAHGVVAQSIGGGGGYGGDASGKASNALAIGGLGGNGGDGGDVTVTRTGEIITHGKDSIAIIAQSVGGGGGFGGAGFGRFGADDDGGGPNAIGFNTPGGTKGTGGTVKIIQSGAIETDGDRAHGIVAQAVGGGGGAGGNSSLDMNQSAAGSQGGIGDAAAATASTDSQVWVKGASSYAMFGQSATGQGNSNLVHLTAGGSLFAQGADSVAAYGESTAQGTKGNITIDLKGQYTIGGSSTGVAVMLVGGQDNTVNNNSLLYAMGATPTFSIMQSKLAAFSASLLAPGPVVPDDAILESLLDQFSPLAVTGTSGNDTFKNQKSIVGLGRVIGNVDLGGGINEFDNFADSSFVGLKSINLGAGGMFKNQGLMTNQGIGVVATVDVTGGWTQDNTGSFVTDIDLDNQITDKLTLSETGDFAGTAPLNFLSIDKLFTQYTLATGSAMTDSGITAQTLHPAVGFNFLTRVDNGTDLVLYADNPTFLELAQDPGSGTTDPGVFQMAQYLDDVEAASSPDNPMARLINMLRFSQTEAELGAALTRLTPHYAVHTFDMINRSTDTMLDQAHECTGVAAYKNTDDRCIWGTITPQAEYSRNAGAGTTSRDDTLKTMSLGGIAEVGHNWSLGATIGRTEYDSKIAFNGDELSDTKGESWQAYALAKYENNNYFVDFALGGGTGSFKGERDTHIDQVGFIPGETLDGVYLPEELLDGIGNSVTYNQDTSQFGGSARVGMTHQMGAFYLQPTLQFDARWLDVSGKEEGSVAAFSFDGSDNMFYAVTPALEVGADIPVSDIASFRIYGKAGVEFSTKQWEIEGRFAAAENLPGNPALHLTEAIDSPLYRVGAGLELNGVNGVGLAVRYNGAFGETVKQNAVSASLKVSF</sequence>
<feature type="region of interest" description="Disordered" evidence="1">
    <location>
        <begin position="76"/>
        <end position="102"/>
    </location>
</feature>
<dbReference type="InterPro" id="IPR005546">
    <property type="entry name" value="Autotransporte_beta"/>
</dbReference>